<sequence length="40" mass="4405">MRLTSDQMCRRAVGPRPAHAVALVDLELDGTREQLNEVVG</sequence>
<evidence type="ECO:0000313" key="3">
    <source>
        <dbReference type="Proteomes" id="UP000188532"/>
    </source>
</evidence>
<comment type="caution">
    <text evidence="1">The sequence shown here is derived from an EMBL/GenBank/DDBJ whole genome shotgun (WGS) entry which is preliminary data.</text>
</comment>
<proteinExistence type="predicted"/>
<dbReference type="EMBL" id="MVBN01000001">
    <property type="protein sequence ID" value="OOK83376.1"/>
    <property type="molecule type" value="Genomic_DNA"/>
</dbReference>
<gene>
    <name evidence="2" type="ORF">BZL29_0729</name>
    <name evidence="1" type="ORF">BZL30_1201</name>
</gene>
<organism evidence="1 4">
    <name type="scientific">Mycobacterium kansasii</name>
    <dbReference type="NCBI Taxonomy" id="1768"/>
    <lineage>
        <taxon>Bacteria</taxon>
        <taxon>Bacillati</taxon>
        <taxon>Actinomycetota</taxon>
        <taxon>Actinomycetes</taxon>
        <taxon>Mycobacteriales</taxon>
        <taxon>Mycobacteriaceae</taxon>
        <taxon>Mycobacterium</taxon>
    </lineage>
</organism>
<evidence type="ECO:0000313" key="2">
    <source>
        <dbReference type="EMBL" id="OOK83376.1"/>
    </source>
</evidence>
<dbReference type="EMBL" id="MVBM01000001">
    <property type="protein sequence ID" value="OOK82557.1"/>
    <property type="molecule type" value="Genomic_DNA"/>
</dbReference>
<dbReference type="Proteomes" id="UP000188532">
    <property type="component" value="Unassembled WGS sequence"/>
</dbReference>
<dbReference type="Proteomes" id="UP000189229">
    <property type="component" value="Unassembled WGS sequence"/>
</dbReference>
<evidence type="ECO:0000313" key="4">
    <source>
        <dbReference type="Proteomes" id="UP000189229"/>
    </source>
</evidence>
<dbReference type="AlphaFoldDB" id="A0A1V3XTJ6"/>
<reference evidence="3 4" key="1">
    <citation type="submission" date="2017-02" db="EMBL/GenBank/DDBJ databases">
        <title>Complete genome sequences of Mycobacterium kansasii strains isolated from rhesus macaques.</title>
        <authorList>
            <person name="Panda A."/>
            <person name="Nagaraj S."/>
            <person name="Zhao X."/>
            <person name="Tettelin H."/>
            <person name="Detolla L.J."/>
        </authorList>
    </citation>
    <scope>NUCLEOTIDE SEQUENCE [LARGE SCALE GENOMIC DNA]</scope>
    <source>
        <strain evidence="2 3">11-3469</strain>
        <strain evidence="1 4">11-3813</strain>
    </source>
</reference>
<evidence type="ECO:0000313" key="1">
    <source>
        <dbReference type="EMBL" id="OOK82557.1"/>
    </source>
</evidence>
<protein>
    <submittedName>
        <fullName evidence="1">Uncharacterized protein</fullName>
    </submittedName>
</protein>
<accession>A0A1V3XTJ6</accession>
<name>A0A1V3XTJ6_MYCKA</name>